<dbReference type="PANTHER" id="PTHR33164">
    <property type="entry name" value="TRANSCRIPTIONAL REGULATOR, MARR FAMILY"/>
    <property type="match status" value="1"/>
</dbReference>
<dbReference type="InterPro" id="IPR000835">
    <property type="entry name" value="HTH_MarR-typ"/>
</dbReference>
<feature type="domain" description="HTH marR-type" evidence="4">
    <location>
        <begin position="29"/>
        <end position="162"/>
    </location>
</feature>
<dbReference type="Gene3D" id="1.10.10.10">
    <property type="entry name" value="Winged helix-like DNA-binding domain superfamily/Winged helix DNA-binding domain"/>
    <property type="match status" value="1"/>
</dbReference>
<dbReference type="PANTHER" id="PTHR33164:SF101">
    <property type="entry name" value="TRANSCRIPTIONAL REPRESSOR MPRA"/>
    <property type="match status" value="1"/>
</dbReference>
<keyword evidence="2" id="KW-0238">DNA-binding</keyword>
<sequence length="177" mass="19535">MSASRLPVDPIAEARRQWVDHGWAEAAVGMSAVTSIIRAQQLLMQRVDRALRPFDLSFARFELLRLLAFTREGVLPTSSAVRRLQVHPTSMTSTVARLERDGLVERERHPEDGRALLLRISPPGRELVEQATAALNAEVFADVGLPGAETLDLVRLLARLRRGAGDFADPPAVPEPF</sequence>
<dbReference type="PROSITE" id="PS01117">
    <property type="entry name" value="HTH_MARR_1"/>
    <property type="match status" value="1"/>
</dbReference>
<evidence type="ECO:0000313" key="6">
    <source>
        <dbReference type="Proteomes" id="UP000327039"/>
    </source>
</evidence>
<evidence type="ECO:0000259" key="4">
    <source>
        <dbReference type="PROSITE" id="PS50995"/>
    </source>
</evidence>
<comment type="caution">
    <text evidence="5">The sequence shown here is derived from an EMBL/GenBank/DDBJ whole genome shotgun (WGS) entry which is preliminary data.</text>
</comment>
<keyword evidence="1" id="KW-0805">Transcription regulation</keyword>
<evidence type="ECO:0000256" key="1">
    <source>
        <dbReference type="ARBA" id="ARBA00023015"/>
    </source>
</evidence>
<keyword evidence="3" id="KW-0804">Transcription</keyword>
<dbReference type="InterPro" id="IPR023187">
    <property type="entry name" value="Tscrpt_reg_MarR-type_CS"/>
</dbReference>
<proteinExistence type="predicted"/>
<accession>A0A5J5IU65</accession>
<dbReference type="RefSeq" id="WP_150418325.1">
    <property type="nucleotide sequence ID" value="NZ_VYRZ01000001.1"/>
</dbReference>
<dbReference type="InterPro" id="IPR039422">
    <property type="entry name" value="MarR/SlyA-like"/>
</dbReference>
<evidence type="ECO:0000313" key="5">
    <source>
        <dbReference type="EMBL" id="KAA9089694.1"/>
    </source>
</evidence>
<dbReference type="EMBL" id="VYRZ01000001">
    <property type="protein sequence ID" value="KAA9089694.1"/>
    <property type="molecule type" value="Genomic_DNA"/>
</dbReference>
<name>A0A5J5IU65_9MICO</name>
<dbReference type="Pfam" id="PF12802">
    <property type="entry name" value="MarR_2"/>
    <property type="match status" value="1"/>
</dbReference>
<evidence type="ECO:0000256" key="2">
    <source>
        <dbReference type="ARBA" id="ARBA00023125"/>
    </source>
</evidence>
<evidence type="ECO:0000256" key="3">
    <source>
        <dbReference type="ARBA" id="ARBA00023163"/>
    </source>
</evidence>
<keyword evidence="6" id="KW-1185">Reference proteome</keyword>
<dbReference type="GO" id="GO:0006950">
    <property type="term" value="P:response to stress"/>
    <property type="evidence" value="ECO:0007669"/>
    <property type="project" value="TreeGrafter"/>
</dbReference>
<dbReference type="GO" id="GO:0003677">
    <property type="term" value="F:DNA binding"/>
    <property type="evidence" value="ECO:0007669"/>
    <property type="project" value="UniProtKB-KW"/>
</dbReference>
<reference evidence="6" key="1">
    <citation type="submission" date="2019-09" db="EMBL/GenBank/DDBJ databases">
        <title>Mumia zhuanghuii sp. nov. isolated from the intestinal contents of plateau pika (Ochotona curzoniae) in the Qinghai-Tibet plateau of China.</title>
        <authorList>
            <person name="Tian Z."/>
        </authorList>
    </citation>
    <scope>NUCLEOTIDE SEQUENCE [LARGE SCALE GENOMIC DNA]</scope>
    <source>
        <strain evidence="6">DSM 25564</strain>
    </source>
</reference>
<dbReference type="Proteomes" id="UP000327039">
    <property type="component" value="Unassembled WGS sequence"/>
</dbReference>
<dbReference type="GO" id="GO:0003700">
    <property type="term" value="F:DNA-binding transcription factor activity"/>
    <property type="evidence" value="ECO:0007669"/>
    <property type="project" value="InterPro"/>
</dbReference>
<gene>
    <name evidence="5" type="ORF">F6B42_04305</name>
</gene>
<dbReference type="SMART" id="SM00347">
    <property type="entry name" value="HTH_MARR"/>
    <property type="match status" value="1"/>
</dbReference>
<dbReference type="InterPro" id="IPR036390">
    <property type="entry name" value="WH_DNA-bd_sf"/>
</dbReference>
<dbReference type="PROSITE" id="PS50995">
    <property type="entry name" value="HTH_MARR_2"/>
    <property type="match status" value="1"/>
</dbReference>
<dbReference type="OrthoDB" id="3296622at2"/>
<organism evidence="5 6">
    <name type="scientific">Microbacterium radiodurans</name>
    <dbReference type="NCBI Taxonomy" id="661398"/>
    <lineage>
        <taxon>Bacteria</taxon>
        <taxon>Bacillati</taxon>
        <taxon>Actinomycetota</taxon>
        <taxon>Actinomycetes</taxon>
        <taxon>Micrococcales</taxon>
        <taxon>Microbacteriaceae</taxon>
        <taxon>Microbacterium</taxon>
    </lineage>
</organism>
<dbReference type="AlphaFoldDB" id="A0A5J5IU65"/>
<dbReference type="InterPro" id="IPR036388">
    <property type="entry name" value="WH-like_DNA-bd_sf"/>
</dbReference>
<protein>
    <submittedName>
        <fullName evidence="5">MarR family transcriptional regulator</fullName>
    </submittedName>
</protein>
<dbReference type="SUPFAM" id="SSF46785">
    <property type="entry name" value="Winged helix' DNA-binding domain"/>
    <property type="match status" value="1"/>
</dbReference>